<feature type="transmembrane region" description="Helical" evidence="1">
    <location>
        <begin position="108"/>
        <end position="127"/>
    </location>
</feature>
<comment type="caution">
    <text evidence="2">The sequence shown here is derived from an EMBL/GenBank/DDBJ whole genome shotgun (WGS) entry which is preliminary data.</text>
</comment>
<evidence type="ECO:0000313" key="3">
    <source>
        <dbReference type="Proteomes" id="UP000316517"/>
    </source>
</evidence>
<evidence type="ECO:0000256" key="1">
    <source>
        <dbReference type="SAM" id="Phobius"/>
    </source>
</evidence>
<sequence>MSKEALKEKVAFYISMTLSPYVVAVLFAVILSLYFANNTKEFMTWFPVQIIFTTAVPLGVSFVLLKRGRITDLHFSINEERRVLLLVALPVLPVYLIVLTYVEAPLGLLIIVSGYSITAIAVALVTFKTKVSIHSAAITACAAGLFILLESYAIPLMGLVPMVVWARLHRGRHTLGQALIGVILASGIMLVVFFIYQMGGL</sequence>
<feature type="transmembrane region" description="Helical" evidence="1">
    <location>
        <begin position="134"/>
        <end position="154"/>
    </location>
</feature>
<organism evidence="2 3">
    <name type="scientific">Aerophobetes bacterium</name>
    <dbReference type="NCBI Taxonomy" id="2030807"/>
    <lineage>
        <taxon>Bacteria</taxon>
        <taxon>Candidatus Aerophobota</taxon>
    </lineage>
</organism>
<dbReference type="EMBL" id="SOJT01000047">
    <property type="protein sequence ID" value="TET30137.1"/>
    <property type="molecule type" value="Genomic_DNA"/>
</dbReference>
<feature type="transmembrane region" description="Helical" evidence="1">
    <location>
        <begin position="83"/>
        <end position="102"/>
    </location>
</feature>
<feature type="transmembrane region" description="Helical" evidence="1">
    <location>
        <begin position="42"/>
        <end position="63"/>
    </location>
</feature>
<evidence type="ECO:0008006" key="4">
    <source>
        <dbReference type="Google" id="ProtNLM"/>
    </source>
</evidence>
<dbReference type="Proteomes" id="UP000316517">
    <property type="component" value="Unassembled WGS sequence"/>
</dbReference>
<reference evidence="2 3" key="1">
    <citation type="submission" date="2019-03" db="EMBL/GenBank/DDBJ databases">
        <title>Metabolic potential of uncultured bacteria and archaea associated with petroleum seepage in deep-sea sediments.</title>
        <authorList>
            <person name="Dong X."/>
            <person name="Hubert C."/>
        </authorList>
    </citation>
    <scope>NUCLEOTIDE SEQUENCE [LARGE SCALE GENOMIC DNA]</scope>
    <source>
        <strain evidence="2">E44_bin3</strain>
    </source>
</reference>
<keyword evidence="1" id="KW-0472">Membrane</keyword>
<gene>
    <name evidence="2" type="ORF">E3J68_00900</name>
</gene>
<name>A0A523TII6_UNCAE</name>
<feature type="transmembrane region" description="Helical" evidence="1">
    <location>
        <begin position="174"/>
        <end position="196"/>
    </location>
</feature>
<keyword evidence="1" id="KW-0812">Transmembrane</keyword>
<dbReference type="AlphaFoldDB" id="A0A523TII6"/>
<evidence type="ECO:0000313" key="2">
    <source>
        <dbReference type="EMBL" id="TET30137.1"/>
    </source>
</evidence>
<keyword evidence="1" id="KW-1133">Transmembrane helix</keyword>
<protein>
    <recommendedName>
        <fullName evidence="4">PAP2 family protein</fullName>
    </recommendedName>
</protein>
<accession>A0A523TII6</accession>
<feature type="transmembrane region" description="Helical" evidence="1">
    <location>
        <begin position="12"/>
        <end position="36"/>
    </location>
</feature>
<proteinExistence type="predicted"/>